<dbReference type="Proteomes" id="UP000053748">
    <property type="component" value="Unassembled WGS sequence"/>
</dbReference>
<sequence length="64" mass="7275">MPQFGFRVFLDADLVESVECSAVSKSLKAIKPRCFKVVGCSTRKVSFHKRLHHRCDLVFFVADS</sequence>
<dbReference type="EMBL" id="LOSJ02000001">
    <property type="protein sequence ID" value="PNM64672.1"/>
    <property type="molecule type" value="Genomic_DNA"/>
</dbReference>
<comment type="caution">
    <text evidence="1">The sequence shown here is derived from an EMBL/GenBank/DDBJ whole genome shotgun (WGS) entry which is preliminary data.</text>
</comment>
<dbReference type="AlphaFoldDB" id="A0A2J9VLR3"/>
<reference evidence="1" key="1">
    <citation type="submission" date="2017-12" db="EMBL/GenBank/DDBJ databases">
        <title>FDA dAtabase for Regulatory Grade micrObial Sequences (FDA-ARGOS): Supporting development and validation of Infectious Disease Dx tests.</title>
        <authorList>
            <person name="Hoffmann M."/>
            <person name="Allard M."/>
            <person name="Evans P."/>
            <person name="Brown E."/>
            <person name="Tallon L.J."/>
            <person name="Sadzewicz L."/>
            <person name="Sengamalay N."/>
            <person name="Ott S."/>
            <person name="Godinez A."/>
            <person name="Nagaraj S."/>
            <person name="Vavikolanu K."/>
            <person name="Aluvathingal J."/>
            <person name="Nadendla S."/>
            <person name="Hobson J."/>
            <person name="Sichtig H."/>
        </authorList>
    </citation>
    <scope>NUCLEOTIDE SEQUENCE [LARGE SCALE GENOMIC DNA]</scope>
    <source>
        <strain evidence="1">FDAARGOS_113</strain>
    </source>
</reference>
<protein>
    <submittedName>
        <fullName evidence="1">Uncharacterized protein</fullName>
    </submittedName>
</protein>
<name>A0A2J9VLR3_VIBMI</name>
<evidence type="ECO:0000313" key="1">
    <source>
        <dbReference type="EMBL" id="PNM64672.1"/>
    </source>
</evidence>
<gene>
    <name evidence="1" type="ORF">AL544_002660</name>
</gene>
<proteinExistence type="predicted"/>
<keyword evidence="2" id="KW-1185">Reference proteome</keyword>
<organism evidence="1 2">
    <name type="scientific">Vibrio mimicus</name>
    <dbReference type="NCBI Taxonomy" id="674"/>
    <lineage>
        <taxon>Bacteria</taxon>
        <taxon>Pseudomonadati</taxon>
        <taxon>Pseudomonadota</taxon>
        <taxon>Gammaproteobacteria</taxon>
        <taxon>Vibrionales</taxon>
        <taxon>Vibrionaceae</taxon>
        <taxon>Vibrio</taxon>
    </lineage>
</organism>
<evidence type="ECO:0000313" key="2">
    <source>
        <dbReference type="Proteomes" id="UP000053748"/>
    </source>
</evidence>
<accession>A0A2J9VLR3</accession>